<sequence>MYTYLRFHKIFGSEIKFELLFARPMFICQVEGKRRKPSDDQQVVHSQQISKQRAKKSKLHVAEDLRESSLISDHQVYDDLISDDGESSFIADHQVYDDFLGDDGIVMFS</sequence>
<dbReference type="AlphaFoldDB" id="A0A166GGD2"/>
<feature type="compositionally biased region" description="Polar residues" evidence="1">
    <location>
        <begin position="40"/>
        <end position="51"/>
    </location>
</feature>
<dbReference type="Proteomes" id="UP000077755">
    <property type="component" value="Chromosome 1"/>
</dbReference>
<evidence type="ECO:0000256" key="1">
    <source>
        <dbReference type="SAM" id="MobiDB-lite"/>
    </source>
</evidence>
<protein>
    <submittedName>
        <fullName evidence="2">Uncharacterized protein</fullName>
    </submittedName>
</protein>
<keyword evidence="4" id="KW-1185">Reference proteome</keyword>
<feature type="region of interest" description="Disordered" evidence="1">
    <location>
        <begin position="36"/>
        <end position="58"/>
    </location>
</feature>
<evidence type="ECO:0000313" key="4">
    <source>
        <dbReference type="Proteomes" id="UP000077755"/>
    </source>
</evidence>
<reference evidence="2" key="1">
    <citation type="journal article" date="2016" name="Nat. Genet.">
        <title>A high-quality carrot genome assembly provides new insights into carotenoid accumulation and asterid genome evolution.</title>
        <authorList>
            <person name="Iorizzo M."/>
            <person name="Ellison S."/>
            <person name="Senalik D."/>
            <person name="Zeng P."/>
            <person name="Satapoomin P."/>
            <person name="Huang J."/>
            <person name="Bowman M."/>
            <person name="Iovene M."/>
            <person name="Sanseverino W."/>
            <person name="Cavagnaro P."/>
            <person name="Yildiz M."/>
            <person name="Macko-Podgorni A."/>
            <person name="Moranska E."/>
            <person name="Grzebelus E."/>
            <person name="Grzebelus D."/>
            <person name="Ashrafi H."/>
            <person name="Zheng Z."/>
            <person name="Cheng S."/>
            <person name="Spooner D."/>
            <person name="Van Deynze A."/>
            <person name="Simon P."/>
        </authorList>
    </citation>
    <scope>NUCLEOTIDE SEQUENCE [LARGE SCALE GENOMIC DNA]</scope>
    <source>
        <tissue evidence="2">Leaf</tissue>
    </source>
</reference>
<gene>
    <name evidence="2" type="ORF">DCAR_001585</name>
    <name evidence="3" type="ORF">DCAR_0101560</name>
</gene>
<evidence type="ECO:0000313" key="2">
    <source>
        <dbReference type="EMBL" id="KZN08929.1"/>
    </source>
</evidence>
<proteinExistence type="predicted"/>
<dbReference type="EMBL" id="CP093343">
    <property type="protein sequence ID" value="WOG82396.1"/>
    <property type="molecule type" value="Genomic_DNA"/>
</dbReference>
<dbReference type="Gramene" id="KZN08929">
    <property type="protein sequence ID" value="KZN08929"/>
    <property type="gene ID" value="DCAR_001585"/>
</dbReference>
<accession>A0A166GGD2</accession>
<reference evidence="3" key="2">
    <citation type="submission" date="2022-03" db="EMBL/GenBank/DDBJ databases">
        <title>Draft title - Genomic analysis of global carrot germplasm unveils the trajectory of domestication and the origin of high carotenoid orange carrot.</title>
        <authorList>
            <person name="Iorizzo M."/>
            <person name="Ellison S."/>
            <person name="Senalik D."/>
            <person name="Macko-Podgorni A."/>
            <person name="Grzebelus D."/>
            <person name="Bostan H."/>
            <person name="Rolling W."/>
            <person name="Curaba J."/>
            <person name="Simon P."/>
        </authorList>
    </citation>
    <scope>NUCLEOTIDE SEQUENCE</scope>
    <source>
        <tissue evidence="3">Leaf</tissue>
    </source>
</reference>
<organism evidence="2">
    <name type="scientific">Daucus carota subsp. sativus</name>
    <name type="common">Carrot</name>
    <dbReference type="NCBI Taxonomy" id="79200"/>
    <lineage>
        <taxon>Eukaryota</taxon>
        <taxon>Viridiplantae</taxon>
        <taxon>Streptophyta</taxon>
        <taxon>Embryophyta</taxon>
        <taxon>Tracheophyta</taxon>
        <taxon>Spermatophyta</taxon>
        <taxon>Magnoliopsida</taxon>
        <taxon>eudicotyledons</taxon>
        <taxon>Gunneridae</taxon>
        <taxon>Pentapetalae</taxon>
        <taxon>asterids</taxon>
        <taxon>campanulids</taxon>
        <taxon>Apiales</taxon>
        <taxon>Apiaceae</taxon>
        <taxon>Apioideae</taxon>
        <taxon>Scandiceae</taxon>
        <taxon>Daucinae</taxon>
        <taxon>Daucus</taxon>
        <taxon>Daucus sect. Daucus</taxon>
    </lineage>
</organism>
<evidence type="ECO:0000313" key="3">
    <source>
        <dbReference type="EMBL" id="WOG82396.1"/>
    </source>
</evidence>
<name>A0A166GGD2_DAUCS</name>
<dbReference type="EMBL" id="LNRQ01000001">
    <property type="protein sequence ID" value="KZN08929.1"/>
    <property type="molecule type" value="Genomic_DNA"/>
</dbReference>